<evidence type="ECO:0000256" key="1">
    <source>
        <dbReference type="SAM" id="MobiDB-lite"/>
    </source>
</evidence>
<evidence type="ECO:0000313" key="3">
    <source>
        <dbReference type="Proteomes" id="UP000652761"/>
    </source>
</evidence>
<dbReference type="EMBL" id="NMUH01000694">
    <property type="protein sequence ID" value="MQL83429.1"/>
    <property type="molecule type" value="Genomic_DNA"/>
</dbReference>
<feature type="region of interest" description="Disordered" evidence="1">
    <location>
        <begin position="80"/>
        <end position="130"/>
    </location>
</feature>
<gene>
    <name evidence="2" type="ORF">Taro_015919</name>
</gene>
<accession>A0A843UUP3</accession>
<proteinExistence type="predicted"/>
<name>A0A843UUP3_COLES</name>
<protein>
    <submittedName>
        <fullName evidence="2">Uncharacterized protein</fullName>
    </submittedName>
</protein>
<reference evidence="2" key="1">
    <citation type="submission" date="2017-07" db="EMBL/GenBank/DDBJ databases">
        <title>Taro Niue Genome Assembly and Annotation.</title>
        <authorList>
            <person name="Atibalentja N."/>
            <person name="Keating K."/>
            <person name="Fields C.J."/>
        </authorList>
    </citation>
    <scope>NUCLEOTIDE SEQUENCE</scope>
    <source>
        <strain evidence="2">Niue_2</strain>
        <tissue evidence="2">Leaf</tissue>
    </source>
</reference>
<keyword evidence="3" id="KW-1185">Reference proteome</keyword>
<evidence type="ECO:0000313" key="2">
    <source>
        <dbReference type="EMBL" id="MQL83429.1"/>
    </source>
</evidence>
<dbReference type="Proteomes" id="UP000652761">
    <property type="component" value="Unassembled WGS sequence"/>
</dbReference>
<sequence>MLTPSSPAINPAETLIRLCGFSNHSNYRKTYRNNSFNMQEPNITHYNMLRTLNYSNHPLSPYGATYPKMHYHVDSAKRVRPLPQNALEPPAISRFTPSPPRAPTGIAPRRDVSSHNSATPRILRSSNLPS</sequence>
<feature type="compositionally biased region" description="Polar residues" evidence="1">
    <location>
        <begin position="114"/>
        <end position="130"/>
    </location>
</feature>
<organism evidence="2 3">
    <name type="scientific">Colocasia esculenta</name>
    <name type="common">Wild taro</name>
    <name type="synonym">Arum esculentum</name>
    <dbReference type="NCBI Taxonomy" id="4460"/>
    <lineage>
        <taxon>Eukaryota</taxon>
        <taxon>Viridiplantae</taxon>
        <taxon>Streptophyta</taxon>
        <taxon>Embryophyta</taxon>
        <taxon>Tracheophyta</taxon>
        <taxon>Spermatophyta</taxon>
        <taxon>Magnoliopsida</taxon>
        <taxon>Liliopsida</taxon>
        <taxon>Araceae</taxon>
        <taxon>Aroideae</taxon>
        <taxon>Colocasieae</taxon>
        <taxon>Colocasia</taxon>
    </lineage>
</organism>
<feature type="non-terminal residue" evidence="2">
    <location>
        <position position="130"/>
    </location>
</feature>
<dbReference type="AlphaFoldDB" id="A0A843UUP3"/>
<comment type="caution">
    <text evidence="2">The sequence shown here is derived from an EMBL/GenBank/DDBJ whole genome shotgun (WGS) entry which is preliminary data.</text>
</comment>